<protein>
    <submittedName>
        <fullName evidence="2">Uncharacterized protein</fullName>
    </submittedName>
</protein>
<organism evidence="2 3">
    <name type="scientific">Lasiosphaeria hispida</name>
    <dbReference type="NCBI Taxonomy" id="260671"/>
    <lineage>
        <taxon>Eukaryota</taxon>
        <taxon>Fungi</taxon>
        <taxon>Dikarya</taxon>
        <taxon>Ascomycota</taxon>
        <taxon>Pezizomycotina</taxon>
        <taxon>Sordariomycetes</taxon>
        <taxon>Sordariomycetidae</taxon>
        <taxon>Sordariales</taxon>
        <taxon>Lasiosphaeriaceae</taxon>
        <taxon>Lasiosphaeria</taxon>
    </lineage>
</organism>
<proteinExistence type="predicted"/>
<accession>A0AAJ0MIV1</accession>
<evidence type="ECO:0000313" key="3">
    <source>
        <dbReference type="Proteomes" id="UP001275084"/>
    </source>
</evidence>
<evidence type="ECO:0000256" key="1">
    <source>
        <dbReference type="SAM" id="SignalP"/>
    </source>
</evidence>
<feature type="chain" id="PRO_5042461122" evidence="1">
    <location>
        <begin position="18"/>
        <end position="110"/>
    </location>
</feature>
<dbReference type="EMBL" id="JAUIQD010000002">
    <property type="protein sequence ID" value="KAK3360694.1"/>
    <property type="molecule type" value="Genomic_DNA"/>
</dbReference>
<evidence type="ECO:0000313" key="2">
    <source>
        <dbReference type="EMBL" id="KAK3360694.1"/>
    </source>
</evidence>
<keyword evidence="1" id="KW-0732">Signal</keyword>
<dbReference type="Proteomes" id="UP001275084">
    <property type="component" value="Unassembled WGS sequence"/>
</dbReference>
<comment type="caution">
    <text evidence="2">The sequence shown here is derived from an EMBL/GenBank/DDBJ whole genome shotgun (WGS) entry which is preliminary data.</text>
</comment>
<sequence length="110" mass="11290">MKTTTALLFTLAVLASAGPSPNQASNAVDLVMRQECIYNCNCNDDKDPDSELPDPDTAPCCSSAGGSLGSGGTLCETMPLATAQNFARCCGRSGGYTCFQSGKSCPPVNV</sequence>
<feature type="signal peptide" evidence="1">
    <location>
        <begin position="1"/>
        <end position="17"/>
    </location>
</feature>
<reference evidence="2" key="2">
    <citation type="submission" date="2023-06" db="EMBL/GenBank/DDBJ databases">
        <authorList>
            <consortium name="Lawrence Berkeley National Laboratory"/>
            <person name="Haridas S."/>
            <person name="Hensen N."/>
            <person name="Bonometti L."/>
            <person name="Westerberg I."/>
            <person name="Brannstrom I.O."/>
            <person name="Guillou S."/>
            <person name="Cros-Aarteil S."/>
            <person name="Calhoun S."/>
            <person name="Kuo A."/>
            <person name="Mondo S."/>
            <person name="Pangilinan J."/>
            <person name="Riley R."/>
            <person name="Labutti K."/>
            <person name="Andreopoulos B."/>
            <person name="Lipzen A."/>
            <person name="Chen C."/>
            <person name="Yanf M."/>
            <person name="Daum C."/>
            <person name="Ng V."/>
            <person name="Clum A."/>
            <person name="Steindorff A."/>
            <person name="Ohm R."/>
            <person name="Martin F."/>
            <person name="Silar P."/>
            <person name="Natvig D."/>
            <person name="Lalanne C."/>
            <person name="Gautier V."/>
            <person name="Ament-Velasquez S.L."/>
            <person name="Kruys A."/>
            <person name="Hutchinson M.I."/>
            <person name="Powell A.J."/>
            <person name="Barry K."/>
            <person name="Miller A.N."/>
            <person name="Grigoriev I.V."/>
            <person name="Debuchy R."/>
            <person name="Gladieux P."/>
            <person name="Thoren M.H."/>
            <person name="Johannesson H."/>
        </authorList>
    </citation>
    <scope>NUCLEOTIDE SEQUENCE</scope>
    <source>
        <strain evidence="2">CBS 955.72</strain>
    </source>
</reference>
<dbReference type="AlphaFoldDB" id="A0AAJ0MIV1"/>
<name>A0AAJ0MIV1_9PEZI</name>
<keyword evidence="3" id="KW-1185">Reference proteome</keyword>
<reference evidence="2" key="1">
    <citation type="journal article" date="2023" name="Mol. Phylogenet. Evol.">
        <title>Genome-scale phylogeny and comparative genomics of the fungal order Sordariales.</title>
        <authorList>
            <person name="Hensen N."/>
            <person name="Bonometti L."/>
            <person name="Westerberg I."/>
            <person name="Brannstrom I.O."/>
            <person name="Guillou S."/>
            <person name="Cros-Aarteil S."/>
            <person name="Calhoun S."/>
            <person name="Haridas S."/>
            <person name="Kuo A."/>
            <person name="Mondo S."/>
            <person name="Pangilinan J."/>
            <person name="Riley R."/>
            <person name="LaButti K."/>
            <person name="Andreopoulos B."/>
            <person name="Lipzen A."/>
            <person name="Chen C."/>
            <person name="Yan M."/>
            <person name="Daum C."/>
            <person name="Ng V."/>
            <person name="Clum A."/>
            <person name="Steindorff A."/>
            <person name="Ohm R.A."/>
            <person name="Martin F."/>
            <person name="Silar P."/>
            <person name="Natvig D.O."/>
            <person name="Lalanne C."/>
            <person name="Gautier V."/>
            <person name="Ament-Velasquez S.L."/>
            <person name="Kruys A."/>
            <person name="Hutchinson M.I."/>
            <person name="Powell A.J."/>
            <person name="Barry K."/>
            <person name="Miller A.N."/>
            <person name="Grigoriev I.V."/>
            <person name="Debuchy R."/>
            <person name="Gladieux P."/>
            <person name="Hiltunen Thoren M."/>
            <person name="Johannesson H."/>
        </authorList>
    </citation>
    <scope>NUCLEOTIDE SEQUENCE</scope>
    <source>
        <strain evidence="2">CBS 955.72</strain>
    </source>
</reference>
<gene>
    <name evidence="2" type="ORF">B0T25DRAFT_132758</name>
</gene>